<dbReference type="Proteomes" id="UP001157006">
    <property type="component" value="Chromosome 3"/>
</dbReference>
<sequence length="870" mass="94456">MDSPEPSQIKHTPSLSTLNPSITPSHESPQVQESPFLRFVNTLSPIQPVKASHVTHGFLGLNSPPLVFKSPRISGHHREAQSSERPDGTHLSGGEISQPDIADIGDNCVGEAHGDLKKLNPQQPLSEGFTTDAQNDISTQSCSPPPSVDKYLADPGDDQMYPVNLEMEQSTDAVGSSLTESEKVILEVDRSDGPANKAEELLPLLEESNMVHHERPAYSENLAIMEGEKDGAEWVPQEVTNLDSSSGADVFDNQHSHDSLPQCAGNDQRHHSDCTPQLMPDPIQDIKEFENCNEMMSTSQVNSENIPQDGSEASLKHHGIPRRCLQFGEAASVTLGSNTFHVKLNATSCDMKMLPVTASKPPGIGLHLNSIINAVPLSCPSSTGVRLSDGLQGMHSKSSITLHKVENAAKSSIPTDMDGQSFIDTRNKSHETDAPVAADYFISESPIMTESIDLYLENACDKRRVSPADTENTEEFNHPNTSKKKKKTNIDDADGPKGCNCKKSKCLKLYCDCFGAGLFCGEACACDSCGNRVEFQETVVETKHHIESRNPDAFAPKIVKCAADIPQHNMEDVDMATPASARHKRGCNCKRSMCTKKYCECFQSKVGCSSGCRCDGCKNAFGKREDFVAKEHALSKERERSIVEAALDEEALDDKLHSRPKMVTIRTGLLRPANHLSPVTPSLQCSDQGKQGTKYRLASADSTQSSKKSRSNLAHTETNDSQKNAPTGASSKESELIDLPPYQLSNRCGIRQLSGGSLRWRGSSPITPSINLDNESDGKLFDILEDETPDILKEASTPTKSVKANSPLQKRVSPPHSHLLRIGSSSSGGGLKSGRKFILQSVPSFPPLTPCADSRVVCNGKEDSSTAQRK</sequence>
<feature type="region of interest" description="Disordered" evidence="4">
    <location>
        <begin position="466"/>
        <end position="490"/>
    </location>
</feature>
<accession>A0AAV1A5S2</accession>
<dbReference type="InterPro" id="IPR033467">
    <property type="entry name" value="Tesmin/TSO1-like_CXC"/>
</dbReference>
<protein>
    <recommendedName>
        <fullName evidence="5">CRC domain-containing protein</fullName>
    </recommendedName>
</protein>
<dbReference type="PROSITE" id="PS51634">
    <property type="entry name" value="CRC"/>
    <property type="match status" value="1"/>
</dbReference>
<reference evidence="6 7" key="1">
    <citation type="submission" date="2023-01" db="EMBL/GenBank/DDBJ databases">
        <authorList>
            <person name="Kreplak J."/>
        </authorList>
    </citation>
    <scope>NUCLEOTIDE SEQUENCE [LARGE SCALE GENOMIC DNA]</scope>
</reference>
<keyword evidence="7" id="KW-1185">Reference proteome</keyword>
<feature type="region of interest" description="Disordered" evidence="4">
    <location>
        <begin position="694"/>
        <end position="735"/>
    </location>
</feature>
<evidence type="ECO:0000259" key="5">
    <source>
        <dbReference type="PROSITE" id="PS51634"/>
    </source>
</evidence>
<dbReference type="AlphaFoldDB" id="A0AAV1A5S2"/>
<proteinExistence type="inferred from homology"/>
<evidence type="ECO:0000313" key="6">
    <source>
        <dbReference type="EMBL" id="CAI8605939.1"/>
    </source>
</evidence>
<dbReference type="InterPro" id="IPR044522">
    <property type="entry name" value="TSO1-like"/>
</dbReference>
<feature type="region of interest" description="Disordered" evidence="4">
    <location>
        <begin position="1"/>
        <end position="33"/>
    </location>
</feature>
<dbReference type="GO" id="GO:0003700">
    <property type="term" value="F:DNA-binding transcription factor activity"/>
    <property type="evidence" value="ECO:0007669"/>
    <property type="project" value="InterPro"/>
</dbReference>
<evidence type="ECO:0000256" key="4">
    <source>
        <dbReference type="SAM" id="MobiDB-lite"/>
    </source>
</evidence>
<evidence type="ECO:0000313" key="7">
    <source>
        <dbReference type="Proteomes" id="UP001157006"/>
    </source>
</evidence>
<feature type="region of interest" description="Disordered" evidence="4">
    <location>
        <begin position="796"/>
        <end position="833"/>
    </location>
</feature>
<dbReference type="PANTHER" id="PTHR46159">
    <property type="entry name" value="PROTEIN TESMIN/TSO1-LIKE CXC 2"/>
    <property type="match status" value="1"/>
</dbReference>
<dbReference type="Pfam" id="PF03638">
    <property type="entry name" value="TCR"/>
    <property type="match status" value="2"/>
</dbReference>
<feature type="compositionally biased region" description="Polar residues" evidence="4">
    <location>
        <begin position="120"/>
        <end position="142"/>
    </location>
</feature>
<evidence type="ECO:0000256" key="1">
    <source>
        <dbReference type="ARBA" id="ARBA00004123"/>
    </source>
</evidence>
<evidence type="ECO:0000256" key="2">
    <source>
        <dbReference type="ARBA" id="ARBA00007267"/>
    </source>
</evidence>
<feature type="compositionally biased region" description="Polar residues" evidence="4">
    <location>
        <begin position="700"/>
        <end position="731"/>
    </location>
</feature>
<feature type="region of interest" description="Disordered" evidence="4">
    <location>
        <begin position="70"/>
        <end position="147"/>
    </location>
</feature>
<comment type="similarity">
    <text evidence="2">Belongs to the lin-54 family.</text>
</comment>
<dbReference type="PANTHER" id="PTHR46159:SF6">
    <property type="entry name" value="OS12G0605300 PROTEIN"/>
    <property type="match status" value="1"/>
</dbReference>
<comment type="subcellular location">
    <subcellularLocation>
        <location evidence="1">Nucleus</location>
    </subcellularLocation>
</comment>
<evidence type="ECO:0000256" key="3">
    <source>
        <dbReference type="ARBA" id="ARBA00023242"/>
    </source>
</evidence>
<dbReference type="EMBL" id="OX451738">
    <property type="protein sequence ID" value="CAI8605939.1"/>
    <property type="molecule type" value="Genomic_DNA"/>
</dbReference>
<feature type="domain" description="CRC" evidence="5">
    <location>
        <begin position="495"/>
        <end position="622"/>
    </location>
</feature>
<dbReference type="InterPro" id="IPR005172">
    <property type="entry name" value="CRC"/>
</dbReference>
<dbReference type="GO" id="GO:0005634">
    <property type="term" value="C:nucleus"/>
    <property type="evidence" value="ECO:0007669"/>
    <property type="project" value="UniProtKB-SubCell"/>
</dbReference>
<organism evidence="6 7">
    <name type="scientific">Vicia faba</name>
    <name type="common">Broad bean</name>
    <name type="synonym">Faba vulgaris</name>
    <dbReference type="NCBI Taxonomy" id="3906"/>
    <lineage>
        <taxon>Eukaryota</taxon>
        <taxon>Viridiplantae</taxon>
        <taxon>Streptophyta</taxon>
        <taxon>Embryophyta</taxon>
        <taxon>Tracheophyta</taxon>
        <taxon>Spermatophyta</taxon>
        <taxon>Magnoliopsida</taxon>
        <taxon>eudicotyledons</taxon>
        <taxon>Gunneridae</taxon>
        <taxon>Pentapetalae</taxon>
        <taxon>rosids</taxon>
        <taxon>fabids</taxon>
        <taxon>Fabales</taxon>
        <taxon>Fabaceae</taxon>
        <taxon>Papilionoideae</taxon>
        <taxon>50 kb inversion clade</taxon>
        <taxon>NPAAA clade</taxon>
        <taxon>Hologalegina</taxon>
        <taxon>IRL clade</taxon>
        <taxon>Fabeae</taxon>
        <taxon>Vicia</taxon>
    </lineage>
</organism>
<feature type="compositionally biased region" description="Basic and acidic residues" evidence="4">
    <location>
        <begin position="76"/>
        <end position="88"/>
    </location>
</feature>
<feature type="region of interest" description="Disordered" evidence="4">
    <location>
        <begin position="850"/>
        <end position="870"/>
    </location>
</feature>
<keyword evidence="3" id="KW-0539">Nucleus</keyword>
<name>A0AAV1A5S2_VICFA</name>
<feature type="compositionally biased region" description="Polar residues" evidence="4">
    <location>
        <begin position="796"/>
        <end position="808"/>
    </location>
</feature>
<gene>
    <name evidence="6" type="ORF">VFH_III205840</name>
</gene>
<dbReference type="SMART" id="SM01114">
    <property type="entry name" value="CXC"/>
    <property type="match status" value="2"/>
</dbReference>